<dbReference type="PANTHER" id="PTHR43794:SF11">
    <property type="entry name" value="AMIDOHYDROLASE-RELATED DOMAIN-CONTAINING PROTEIN"/>
    <property type="match status" value="1"/>
</dbReference>
<comment type="caution">
    <text evidence="3">The sequence shown here is derived from an EMBL/GenBank/DDBJ whole genome shotgun (WGS) entry which is preliminary data.</text>
</comment>
<dbReference type="SUPFAM" id="SSF51556">
    <property type="entry name" value="Metallo-dependent hydrolases"/>
    <property type="match status" value="1"/>
</dbReference>
<dbReference type="EMBL" id="AUBJ02000001">
    <property type="protein sequence ID" value="MCP2333481.1"/>
    <property type="molecule type" value="Genomic_DNA"/>
</dbReference>
<reference evidence="3 4" key="1">
    <citation type="submission" date="2013-07" db="EMBL/GenBank/DDBJ databases">
        <authorList>
            <consortium name="DOE Joint Genome Institute"/>
            <person name="Reeve W."/>
            <person name="Huntemann M."/>
            <person name="Han J."/>
            <person name="Chen A."/>
            <person name="Kyrpides N."/>
            <person name="Mavromatis K."/>
            <person name="Markowitz V."/>
            <person name="Palaniappan K."/>
            <person name="Ivanova N."/>
            <person name="Schaumberg A."/>
            <person name="Pati A."/>
            <person name="Liolios K."/>
            <person name="Nordberg H.P."/>
            <person name="Cantor M.N."/>
            <person name="Hua S.X."/>
            <person name="Woyke T."/>
        </authorList>
    </citation>
    <scope>NUCLEOTIDE SEQUENCE [LARGE SCALE GENOMIC DNA]</scope>
    <source>
        <strain evidence="3 4">DSM 43889</strain>
    </source>
</reference>
<dbReference type="Proteomes" id="UP000791080">
    <property type="component" value="Unassembled WGS sequence"/>
</dbReference>
<dbReference type="InterPro" id="IPR050287">
    <property type="entry name" value="MTA/SAH_deaminase"/>
</dbReference>
<dbReference type="PROSITE" id="PS51318">
    <property type="entry name" value="TAT"/>
    <property type="match status" value="1"/>
</dbReference>
<dbReference type="InterPro" id="IPR006311">
    <property type="entry name" value="TAT_signal"/>
</dbReference>
<sequence>MRDQRDGRRSNQVSRRSLLGGAAAAAGVAGVATGAAVVGGAATAHAVEPPSAERFRPGRPIVFRGATVVTMDDELGVLADADVLVVGTRIEAVGHALPTPPGTAVVETGGGLLTPGFVDTHRHVWQTALRGVGVEWTLAEYMERMFGRWGLAYRPEDLAAGNRMGMVEALDAGVTTVLDWSHNLRTPEHADAAVDGLLAVPARARFGIGNAFADSAGWIHGGEVDRLLDSRFPSRDQLVTPQIAYDIVPPDEELLPALRFARDRGLQWTSHGGIVGYAADETITFLADNGFLSPDITLVHGGAYGEDGYRRLADAGAFLSIAAESELNAGQGYPPSHRAREFGVRMSLSMDTVVWWSGDMFSAMRATLNADRGLAHLRAHERGEVLQSNALRSAEVLEWATMGGARALGMEAEIGSITPGKLADLVLLRTDTTVMSPLSNPVGHLVFQAGRADVDTVVVNGRVVKHRGELVGVDVAGARREVEASLEHLRAEIGDQEWEAASHG</sequence>
<dbReference type="Gene3D" id="3.20.20.140">
    <property type="entry name" value="Metal-dependent hydrolases"/>
    <property type="match status" value="1"/>
</dbReference>
<evidence type="ECO:0000313" key="3">
    <source>
        <dbReference type="EMBL" id="MCP2333481.1"/>
    </source>
</evidence>
<dbReference type="Gene3D" id="2.30.40.10">
    <property type="entry name" value="Urease, subunit C, domain 1"/>
    <property type="match status" value="1"/>
</dbReference>
<evidence type="ECO:0000259" key="2">
    <source>
        <dbReference type="Pfam" id="PF01979"/>
    </source>
</evidence>
<dbReference type="InterPro" id="IPR032466">
    <property type="entry name" value="Metal_Hydrolase"/>
</dbReference>
<reference evidence="3 4" key="2">
    <citation type="submission" date="2022-06" db="EMBL/GenBank/DDBJ databases">
        <title>Genomic Encyclopedia of Type Strains, Phase I: the one thousand microbial genomes (KMG-I) project.</title>
        <authorList>
            <person name="Kyrpides N."/>
        </authorList>
    </citation>
    <scope>NUCLEOTIDE SEQUENCE [LARGE SCALE GENOMIC DNA]</scope>
    <source>
        <strain evidence="3 4">DSM 43889</strain>
    </source>
</reference>
<keyword evidence="4" id="KW-1185">Reference proteome</keyword>
<evidence type="ECO:0000313" key="4">
    <source>
        <dbReference type="Proteomes" id="UP000791080"/>
    </source>
</evidence>
<feature type="domain" description="Amidohydrolase-related" evidence="2">
    <location>
        <begin position="113"/>
        <end position="464"/>
    </location>
</feature>
<proteinExistence type="predicted"/>
<protein>
    <submittedName>
        <fullName evidence="3">Cytosine/adenosine deaminase</fullName>
    </submittedName>
</protein>
<evidence type="ECO:0000256" key="1">
    <source>
        <dbReference type="ARBA" id="ARBA00022801"/>
    </source>
</evidence>
<dbReference type="SUPFAM" id="SSF51338">
    <property type="entry name" value="Composite domain of metallo-dependent hydrolases"/>
    <property type="match status" value="1"/>
</dbReference>
<organism evidence="3 4">
    <name type="scientific">Actinoalloteichus caeruleus DSM 43889</name>
    <dbReference type="NCBI Taxonomy" id="1120930"/>
    <lineage>
        <taxon>Bacteria</taxon>
        <taxon>Bacillati</taxon>
        <taxon>Actinomycetota</taxon>
        <taxon>Actinomycetes</taxon>
        <taxon>Pseudonocardiales</taxon>
        <taxon>Pseudonocardiaceae</taxon>
        <taxon>Actinoalloteichus</taxon>
        <taxon>Actinoalloteichus cyanogriseus</taxon>
    </lineage>
</organism>
<dbReference type="PANTHER" id="PTHR43794">
    <property type="entry name" value="AMINOHYDROLASE SSNA-RELATED"/>
    <property type="match status" value="1"/>
</dbReference>
<keyword evidence="1" id="KW-0378">Hydrolase</keyword>
<name>A0ABT1JMX1_ACTCY</name>
<dbReference type="InterPro" id="IPR006680">
    <property type="entry name" value="Amidohydro-rel"/>
</dbReference>
<dbReference type="NCBIfam" id="NF006056">
    <property type="entry name" value="PRK08204.1"/>
    <property type="match status" value="1"/>
</dbReference>
<dbReference type="Pfam" id="PF01979">
    <property type="entry name" value="Amidohydro_1"/>
    <property type="match status" value="1"/>
</dbReference>
<dbReference type="RefSeq" id="WP_051314124.1">
    <property type="nucleotide sequence ID" value="NZ_AUBJ02000001.1"/>
</dbReference>
<gene>
    <name evidence="3" type="ORF">G443_003751</name>
</gene>
<dbReference type="InterPro" id="IPR011059">
    <property type="entry name" value="Metal-dep_hydrolase_composite"/>
</dbReference>
<accession>A0ABT1JMX1</accession>